<accession>A0A1X7A4F6</accession>
<gene>
    <name evidence="1" type="ORF">ROG8370_03346</name>
</gene>
<dbReference type="SUPFAM" id="SSF52540">
    <property type="entry name" value="P-loop containing nucleoside triphosphate hydrolases"/>
    <property type="match status" value="1"/>
</dbReference>
<protein>
    <recommendedName>
        <fullName evidence="3">Sulfotransferase domain protein</fullName>
    </recommendedName>
</protein>
<name>A0A1X7A4F6_9RHOB</name>
<evidence type="ECO:0000313" key="1">
    <source>
        <dbReference type="EMBL" id="SLN70241.1"/>
    </source>
</evidence>
<dbReference type="InterPro" id="IPR027417">
    <property type="entry name" value="P-loop_NTPase"/>
</dbReference>
<dbReference type="OrthoDB" id="9804504at2"/>
<keyword evidence="2" id="KW-1185">Reference proteome</keyword>
<dbReference type="Gene3D" id="3.40.50.300">
    <property type="entry name" value="P-loop containing nucleotide triphosphate hydrolases"/>
    <property type="match status" value="1"/>
</dbReference>
<reference evidence="2" key="1">
    <citation type="submission" date="2017-03" db="EMBL/GenBank/DDBJ databases">
        <authorList>
            <person name="Rodrigo-Torres L."/>
            <person name="Arahal R.D."/>
            <person name="Lucena T."/>
        </authorList>
    </citation>
    <scope>NUCLEOTIDE SEQUENCE [LARGE SCALE GENOMIC DNA]</scope>
    <source>
        <strain evidence="2">CECT 8370</strain>
    </source>
</reference>
<organism evidence="1 2">
    <name type="scientific">Roseovarius gaetbuli</name>
    <dbReference type="NCBI Taxonomy" id="1356575"/>
    <lineage>
        <taxon>Bacteria</taxon>
        <taxon>Pseudomonadati</taxon>
        <taxon>Pseudomonadota</taxon>
        <taxon>Alphaproteobacteria</taxon>
        <taxon>Rhodobacterales</taxon>
        <taxon>Roseobacteraceae</taxon>
        <taxon>Roseovarius</taxon>
    </lineage>
</organism>
<dbReference type="EMBL" id="FWFJ01000044">
    <property type="protein sequence ID" value="SLN70241.1"/>
    <property type="molecule type" value="Genomic_DNA"/>
</dbReference>
<evidence type="ECO:0000313" key="2">
    <source>
        <dbReference type="Proteomes" id="UP000194012"/>
    </source>
</evidence>
<dbReference type="AlphaFoldDB" id="A0A1X7A4F6"/>
<dbReference type="Proteomes" id="UP000194012">
    <property type="component" value="Unassembled WGS sequence"/>
</dbReference>
<sequence>MTQQPVIPPEGDPPSKVVFVGGAPRSGTSVTHALLCTAPAANRYHPEISYVRPVLESYGVGIEKWQGHTSGFFREPEHFKLHIRKLVTMQLTYIARVLAYPRVLCVKDPLLTPYFPMMREVLGWPSQYVTVLRHPHNVMRSLQEVVEREGNEFDDELIHFAAHDYLNSYAHIDDPILEGVLMCLRYEDLNEPETIQALREFTGMPGINPDNIWKEDGHETTAEEQADPWYSPKYHGKIDLSSRLSPLSPHIREVVNEVCAPLMEEFGYLPDGSCE</sequence>
<dbReference type="RefSeq" id="WP_085828280.1">
    <property type="nucleotide sequence ID" value="NZ_FWFJ01000044.1"/>
</dbReference>
<evidence type="ECO:0008006" key="3">
    <source>
        <dbReference type="Google" id="ProtNLM"/>
    </source>
</evidence>
<proteinExistence type="predicted"/>
<dbReference type="Pfam" id="PF13469">
    <property type="entry name" value="Sulfotransfer_3"/>
    <property type="match status" value="1"/>
</dbReference>